<evidence type="ECO:0000313" key="4">
    <source>
        <dbReference type="Proteomes" id="UP001174691"/>
    </source>
</evidence>
<dbReference type="GO" id="GO:0005829">
    <property type="term" value="C:cytosol"/>
    <property type="evidence" value="ECO:0007669"/>
    <property type="project" value="TreeGrafter"/>
</dbReference>
<name>A0AA38R6V6_9PEZI</name>
<evidence type="ECO:0000313" key="3">
    <source>
        <dbReference type="EMBL" id="KAJ9139033.1"/>
    </source>
</evidence>
<accession>A0AA38R6V6</accession>
<proteinExistence type="inferred from homology"/>
<feature type="region of interest" description="Disordered" evidence="2">
    <location>
        <begin position="209"/>
        <end position="242"/>
    </location>
</feature>
<organism evidence="3 4">
    <name type="scientific">Coniochaeta hoffmannii</name>
    <dbReference type="NCBI Taxonomy" id="91930"/>
    <lineage>
        <taxon>Eukaryota</taxon>
        <taxon>Fungi</taxon>
        <taxon>Dikarya</taxon>
        <taxon>Ascomycota</taxon>
        <taxon>Pezizomycotina</taxon>
        <taxon>Sordariomycetes</taxon>
        <taxon>Sordariomycetidae</taxon>
        <taxon>Coniochaetales</taxon>
        <taxon>Coniochaetaceae</taxon>
        <taxon>Coniochaeta</taxon>
    </lineage>
</organism>
<sequence length="579" mass="63561">MAGLEDLTRQASRLPGSLSAQEACTKLTEYVPTSFSVSELLDLTRKLRPDENPRPTLLAIAACLEHREHLDRLRYEPEGTTAASDLAEWIASSIAPVNKHQPDPNDIEGSTEPDPYPQISTYLLPLTEPGLLALHHLFHHFDVKSQPLALSPSTVITLISLTDDTQPYSTPLSTDLASGLLFCHLMGRDRPSFLVDTVLTSYLKPLFSSSRPPTVTPSGRKAAFPDKDSLSREPGLPDDSRRTKPWKYVDLRSIPVLTWAIDASPGGDEESDMPHWPLYIPPLLALLDDPLTRVRASGLRLAAAFLRRFPAPRLRATGLARVFEDAVFPTLSYLPSITPEGESVALLDPGYDALLVLAGRLADRPEPGGEEGGKREERRLLDRMVREGILTGYFHCPEHPGIVEVLMRKTGKVVEALGIGAVKHLKDLVPMLKGVVTDPFASARPAAMREGVKALQKVIEHCWPRLVEGVWSEEVLGIVVLGWVGLLDVDEKGNKGKTDVEVEEDIEEIRQELSKTAAMLAAVVRTGGTDLVEKIRPLVDMEPALAGLFKYEPVVPQPGHGVLVEKREPLVDEEPPGLE</sequence>
<dbReference type="InterPro" id="IPR018870">
    <property type="entry name" value="Tti2"/>
</dbReference>
<dbReference type="PANTHER" id="PTHR32226">
    <property type="entry name" value="TELO2-INTERACTING PROTEIN 2"/>
    <property type="match status" value="1"/>
</dbReference>
<dbReference type="GO" id="GO:0005634">
    <property type="term" value="C:nucleus"/>
    <property type="evidence" value="ECO:0007669"/>
    <property type="project" value="TreeGrafter"/>
</dbReference>
<reference evidence="3" key="1">
    <citation type="submission" date="2022-07" db="EMBL/GenBank/DDBJ databases">
        <title>Fungi with potential for degradation of polypropylene.</title>
        <authorList>
            <person name="Gostincar C."/>
        </authorList>
    </citation>
    <scope>NUCLEOTIDE SEQUENCE</scope>
    <source>
        <strain evidence="3">EXF-13287</strain>
    </source>
</reference>
<gene>
    <name evidence="3" type="ORF">NKR19_g7591</name>
</gene>
<evidence type="ECO:0000256" key="2">
    <source>
        <dbReference type="SAM" id="MobiDB-lite"/>
    </source>
</evidence>
<dbReference type="EMBL" id="JANBVN010000135">
    <property type="protein sequence ID" value="KAJ9139033.1"/>
    <property type="molecule type" value="Genomic_DNA"/>
</dbReference>
<dbReference type="Pfam" id="PF10521">
    <property type="entry name" value="Tti2"/>
    <property type="match status" value="1"/>
</dbReference>
<comment type="caution">
    <text evidence="3">The sequence shown here is derived from an EMBL/GenBank/DDBJ whole genome shotgun (WGS) entry which is preliminary data.</text>
</comment>
<comment type="similarity">
    <text evidence="1">Belongs to the TTI2 family.</text>
</comment>
<dbReference type="PANTHER" id="PTHR32226:SF2">
    <property type="entry name" value="TELO2-INTERACTING PROTEIN 2"/>
    <property type="match status" value="1"/>
</dbReference>
<dbReference type="GO" id="GO:0110078">
    <property type="term" value="C:TTT Hsp90 cochaperone complex"/>
    <property type="evidence" value="ECO:0007669"/>
    <property type="project" value="InterPro"/>
</dbReference>
<dbReference type="Proteomes" id="UP001174691">
    <property type="component" value="Unassembled WGS sequence"/>
</dbReference>
<dbReference type="AlphaFoldDB" id="A0AA38R6V6"/>
<protein>
    <submittedName>
        <fullName evidence="3">Uncharacterized protein</fullName>
    </submittedName>
</protein>
<evidence type="ECO:0000256" key="1">
    <source>
        <dbReference type="ARBA" id="ARBA00034736"/>
    </source>
</evidence>
<keyword evidence="4" id="KW-1185">Reference proteome</keyword>